<accession>M6BVE4</accession>
<name>M6BVE4_LEPBO</name>
<evidence type="ECO:0000313" key="1">
    <source>
        <dbReference type="EMBL" id="EMJ80358.1"/>
    </source>
</evidence>
<organism evidence="1 2">
    <name type="scientific">Leptospira borgpetersenii serovar Hardjo-bovis str. Sponselee</name>
    <dbReference type="NCBI Taxonomy" id="1303729"/>
    <lineage>
        <taxon>Bacteria</taxon>
        <taxon>Pseudomonadati</taxon>
        <taxon>Spirochaetota</taxon>
        <taxon>Spirochaetia</taxon>
        <taxon>Leptospirales</taxon>
        <taxon>Leptospiraceae</taxon>
        <taxon>Leptospira</taxon>
    </lineage>
</organism>
<gene>
    <name evidence="1" type="ORF">LEP1GSC016_1417</name>
</gene>
<comment type="caution">
    <text evidence="1">The sequence shown here is derived from an EMBL/GenBank/DDBJ whole genome shotgun (WGS) entry which is preliminary data.</text>
</comment>
<dbReference type="EMBL" id="ANMU01000107">
    <property type="protein sequence ID" value="EMJ80358.1"/>
    <property type="molecule type" value="Genomic_DNA"/>
</dbReference>
<sequence>MKKMNIDGPKSLKDFQKRIIVNRVLQKTENQKYDISIPLGKTEQNFVEI</sequence>
<evidence type="ECO:0000313" key="2">
    <source>
        <dbReference type="Proteomes" id="UP000011873"/>
    </source>
</evidence>
<protein>
    <submittedName>
        <fullName evidence="1">Uncharacterized protein</fullName>
    </submittedName>
</protein>
<reference evidence="1 2" key="1">
    <citation type="submission" date="2013-01" db="EMBL/GenBank/DDBJ databases">
        <authorList>
            <person name="Harkins D.M."/>
            <person name="Durkin A.S."/>
            <person name="Brinkac L.M."/>
            <person name="Haft D.H."/>
            <person name="Selengut J.D."/>
            <person name="Sanka R."/>
            <person name="DePew J."/>
            <person name="Purushe J."/>
            <person name="Galloway R.L."/>
            <person name="Vinetz J.M."/>
            <person name="Sutton G.G."/>
            <person name="Nierman W.C."/>
            <person name="Fouts D.E."/>
        </authorList>
    </citation>
    <scope>NUCLEOTIDE SEQUENCE [LARGE SCALE GENOMIC DNA]</scope>
    <source>
        <strain evidence="1 2">Sponselee CDC</strain>
    </source>
</reference>
<dbReference type="Proteomes" id="UP000011873">
    <property type="component" value="Unassembled WGS sequence"/>
</dbReference>
<dbReference type="AlphaFoldDB" id="M6BVE4"/>
<proteinExistence type="predicted"/>